<comment type="subcellular location">
    <subcellularLocation>
        <location evidence="1 7">Cell membrane</location>
        <topology evidence="1 7">Multi-pass membrane protein</topology>
    </subcellularLocation>
</comment>
<feature type="transmembrane region" description="Helical" evidence="7">
    <location>
        <begin position="80"/>
        <end position="104"/>
    </location>
</feature>
<keyword evidence="10" id="KW-1185">Reference proteome</keyword>
<dbReference type="InterPro" id="IPR032816">
    <property type="entry name" value="VTT_dom"/>
</dbReference>
<evidence type="ECO:0000256" key="3">
    <source>
        <dbReference type="ARBA" id="ARBA00022475"/>
    </source>
</evidence>
<dbReference type="RefSeq" id="WP_192038600.1">
    <property type="nucleotide sequence ID" value="NZ_JACYWE010000003.1"/>
</dbReference>
<organism evidence="9 10">
    <name type="scientific">Lolliginicoccus lacisalsi</name>
    <dbReference type="NCBI Taxonomy" id="2742202"/>
    <lineage>
        <taxon>Bacteria</taxon>
        <taxon>Bacillati</taxon>
        <taxon>Actinomycetota</taxon>
        <taxon>Actinomycetes</taxon>
        <taxon>Mycobacteriales</taxon>
        <taxon>Hoyosellaceae</taxon>
        <taxon>Lolliginicoccus</taxon>
    </lineage>
</organism>
<feature type="domain" description="VTT" evidence="8">
    <location>
        <begin position="68"/>
        <end position="184"/>
    </location>
</feature>
<evidence type="ECO:0000256" key="2">
    <source>
        <dbReference type="ARBA" id="ARBA00008640"/>
    </source>
</evidence>
<evidence type="ECO:0000256" key="6">
    <source>
        <dbReference type="ARBA" id="ARBA00023136"/>
    </source>
</evidence>
<dbReference type="Proteomes" id="UP000642993">
    <property type="component" value="Unassembled WGS sequence"/>
</dbReference>
<comment type="similarity">
    <text evidence="2 7">Belongs to the TVP38/TMEM64 family.</text>
</comment>
<accession>A0A927PKW1</accession>
<feature type="transmembrane region" description="Helical" evidence="7">
    <location>
        <begin position="132"/>
        <end position="154"/>
    </location>
</feature>
<dbReference type="Pfam" id="PF09335">
    <property type="entry name" value="VTT_dom"/>
    <property type="match status" value="1"/>
</dbReference>
<reference evidence="9" key="1">
    <citation type="submission" date="2020-09" db="EMBL/GenBank/DDBJ databases">
        <title>Hoyosella lacisalsi sp. nov., a halotolerant actinobacterium isolated from soil of Lake Gudzhirganskoe.</title>
        <authorList>
            <person name="Yang Q."/>
            <person name="Guo P.Y."/>
            <person name="Liu S.W."/>
            <person name="Li F.N."/>
            <person name="Sun C.H."/>
        </authorList>
    </citation>
    <scope>NUCLEOTIDE SEQUENCE</scope>
    <source>
        <strain evidence="9">G463</strain>
    </source>
</reference>
<dbReference type="PANTHER" id="PTHR12677:SF59">
    <property type="entry name" value="GOLGI APPARATUS MEMBRANE PROTEIN TVP38-RELATED"/>
    <property type="match status" value="1"/>
</dbReference>
<evidence type="ECO:0000313" key="10">
    <source>
        <dbReference type="Proteomes" id="UP000642993"/>
    </source>
</evidence>
<feature type="transmembrane region" description="Helical" evidence="7">
    <location>
        <begin position="161"/>
        <end position="185"/>
    </location>
</feature>
<dbReference type="PANTHER" id="PTHR12677">
    <property type="entry name" value="GOLGI APPARATUS MEMBRANE PROTEIN TVP38-RELATED"/>
    <property type="match status" value="1"/>
</dbReference>
<name>A0A927PKW1_9ACTN</name>
<dbReference type="GO" id="GO:0005886">
    <property type="term" value="C:plasma membrane"/>
    <property type="evidence" value="ECO:0007669"/>
    <property type="project" value="UniProtKB-SubCell"/>
</dbReference>
<keyword evidence="6 7" id="KW-0472">Membrane</keyword>
<comment type="caution">
    <text evidence="9">The sequence shown here is derived from an EMBL/GenBank/DDBJ whole genome shotgun (WGS) entry which is preliminary data.</text>
</comment>
<evidence type="ECO:0000256" key="4">
    <source>
        <dbReference type="ARBA" id="ARBA00022692"/>
    </source>
</evidence>
<feature type="transmembrane region" description="Helical" evidence="7">
    <location>
        <begin position="191"/>
        <end position="212"/>
    </location>
</feature>
<proteinExistence type="inferred from homology"/>
<dbReference type="AlphaFoldDB" id="A0A927PKW1"/>
<sequence length="218" mass="22139">MTTTDTSRSSRPIARPLALVGLLAAAITAVTLLDVPGPSELRAAVESTGLWGIAIFMAIFIGLALTPVPSSAMAIAAGLLYGLTIGSVVTLVSATVAGTIAYFVGRSLGADALVHYGGSPASRAVRFLQQRGFSTVLAVQVVPVTPFWLVNYAAGVSSVPIASYVLGTAIGILPGMVGFVAIGAFGTSALSWQFVTALVFVFGISVASAVLVQRRAGL</sequence>
<gene>
    <name evidence="9" type="ORF">HT102_06520</name>
</gene>
<keyword evidence="3 7" id="KW-1003">Cell membrane</keyword>
<evidence type="ECO:0000313" key="9">
    <source>
        <dbReference type="EMBL" id="MBD8506133.1"/>
    </source>
</evidence>
<evidence type="ECO:0000256" key="7">
    <source>
        <dbReference type="RuleBase" id="RU366058"/>
    </source>
</evidence>
<evidence type="ECO:0000256" key="5">
    <source>
        <dbReference type="ARBA" id="ARBA00022989"/>
    </source>
</evidence>
<dbReference type="EMBL" id="JACYWE010000003">
    <property type="protein sequence ID" value="MBD8506133.1"/>
    <property type="molecule type" value="Genomic_DNA"/>
</dbReference>
<keyword evidence="4 7" id="KW-0812">Transmembrane</keyword>
<keyword evidence="5 7" id="KW-1133">Transmembrane helix</keyword>
<feature type="transmembrane region" description="Helical" evidence="7">
    <location>
        <begin position="49"/>
        <end position="68"/>
    </location>
</feature>
<dbReference type="InterPro" id="IPR015414">
    <property type="entry name" value="TMEM64"/>
</dbReference>
<protein>
    <recommendedName>
        <fullName evidence="7">TVP38/TMEM64 family membrane protein</fullName>
    </recommendedName>
</protein>
<evidence type="ECO:0000259" key="8">
    <source>
        <dbReference type="Pfam" id="PF09335"/>
    </source>
</evidence>
<evidence type="ECO:0000256" key="1">
    <source>
        <dbReference type="ARBA" id="ARBA00004651"/>
    </source>
</evidence>